<feature type="compositionally biased region" description="Low complexity" evidence="4">
    <location>
        <begin position="865"/>
        <end position="879"/>
    </location>
</feature>
<evidence type="ECO:0000256" key="1">
    <source>
        <dbReference type="ARBA" id="ARBA00004167"/>
    </source>
</evidence>
<feature type="compositionally biased region" description="Low complexity" evidence="4">
    <location>
        <begin position="15"/>
        <end position="34"/>
    </location>
</feature>
<evidence type="ECO:0000313" key="6">
    <source>
        <dbReference type="EMBL" id="KAL2919228.1"/>
    </source>
</evidence>
<feature type="compositionally biased region" description="Low complexity" evidence="4">
    <location>
        <begin position="596"/>
        <end position="610"/>
    </location>
</feature>
<dbReference type="InterPro" id="IPR050647">
    <property type="entry name" value="Plant_LRR-RLKs"/>
</dbReference>
<dbReference type="InterPro" id="IPR032675">
    <property type="entry name" value="LRR_dom_sf"/>
</dbReference>
<dbReference type="SUPFAM" id="SSF52058">
    <property type="entry name" value="L domain-like"/>
    <property type="match status" value="1"/>
</dbReference>
<proteinExistence type="predicted"/>
<sequence length="1384" mass="146781">MNVEGHDRSAPPPQAQQAQQQQQQAQQQQQQQAQGQANPYIHVVSHLTQWLPVFRATVLSNPKAIGQFANDLAVLCLALLNDHAVAGVTTGKGAAAAPETAAVMDPAEALGHLAALFARLETVLASHARLPLPRQLLATTALAEQLQAFESAAVAIAQSIGLDVTINQGALAVAVHEDLEALPVALSTLRAVNIKAQRIEALADIDRVDVSSAPPVLAGRIRAALAALRTDLELLAGRPASKTTAWAVSADDVEMGEPLRSEASASVVPHVYKATMHGRPVVVQKLPALRAASAATVRTVEAQAAQWASLRHTGLLALHRLCLNADEPFAVFELTPALAACVDLASFVRLRGAGTAGALSATHRASLMLDIAQGVRYMHGLAEPVLHGRLRAANVLVDTASLTAIVAGFGIPAAAAATSFQSPGANEMSLLAANADAARWTSPEQYDRHYTPHPSADMFAFAMTCVEIQTSHVPFVEQPSDRIVGMWIVKGERPSPSDIAAVTGRPVPSALWSLLESCWTQAPNARASMRTACMHLEMMPRSKALDPRAAADASTALPNGVPTFSPTHLQAFPIRQPMQPMPQPMPQPVQPPMQPPMQQQAQQPTQQPAPGISTREAAELRDLIAGLEATHAKQTAAHNQALHSLKQQYTHLSQTLKTVMSRHTAQAAQAAHATQGSAAKALDEMQSTVSGLGWRMSKLEEEMASSARLAEQHQAEIRQTMQQQMDMFYAALQQASQNLSHSVNGGLSGTNGSGGRGSPPGLQADAAIGTVTATAAAATAAAKTTTSWPPGTMTAKTPAMLEAEVDAAADAAVNAIVEKVLTDAKEEVFKPTAPAAAPTVAAVAARAVTPVRAESRPASSHAERVAATAAETPAAGGDASSADVTQPIDDDSIAMNGAPGPSNAGHKTVVGKMEPSADEAINQEAYDDDDDDGGDDNEDYEDYKNDDEEYEDESEDDSSVGPSFLRYEDDHDYPVSDDEDESYVPESVSEGSAEDYESVATADMSLDFEAADDDDGDDDGGVDGEGVYDGDATGAAAGGPSGVKPRAAGGEDADVAKRAGSSSGGSGSGDAAAQDKEKSGTLFSQVAGHQAPAAVSKNWWYDMDETPESQKDEHSGESDNDGWVAAVGKGKSKRRVFEPTPAESVGMEVEVSHATFVHKPLSKKHYGILEQILGSWLRRIKFDPSCSPDNVPTVSLWSPEAYGFIYTRSIEWDAQGLLTALRASSSLINGPMPSSVFRFAELTDLELPSAGLTGNIPKEIGTLVQLRYLDLSKNNLVGEIPRQIGNLTKLLQLSLFSNKLSGSIPREIGNLAELRWLRLDNNRFTGYLPSELGKLQQLSQLCLQINNLGGPVPPDVRRLARLRYCSLDQEKFEKLENFQINYFN</sequence>
<dbReference type="Gene3D" id="3.80.10.10">
    <property type="entry name" value="Ribonuclease Inhibitor"/>
    <property type="match status" value="1"/>
</dbReference>
<evidence type="ECO:0000256" key="2">
    <source>
        <dbReference type="ARBA" id="ARBA00022614"/>
    </source>
</evidence>
<dbReference type="InterPro" id="IPR001245">
    <property type="entry name" value="Ser-Thr/Tyr_kinase_cat_dom"/>
</dbReference>
<evidence type="ECO:0000256" key="4">
    <source>
        <dbReference type="SAM" id="MobiDB-lite"/>
    </source>
</evidence>
<dbReference type="Pfam" id="PF07714">
    <property type="entry name" value="PK_Tyr_Ser-Thr"/>
    <property type="match status" value="1"/>
</dbReference>
<dbReference type="InterPro" id="IPR011009">
    <property type="entry name" value="Kinase-like_dom_sf"/>
</dbReference>
<dbReference type="InterPro" id="IPR055414">
    <property type="entry name" value="LRR_R13L4/SHOC2-like"/>
</dbReference>
<evidence type="ECO:0000259" key="5">
    <source>
        <dbReference type="PROSITE" id="PS50011"/>
    </source>
</evidence>
<feature type="compositionally biased region" description="Acidic residues" evidence="4">
    <location>
        <begin position="1009"/>
        <end position="1028"/>
    </location>
</feature>
<name>A0ABR4NI74_9FUNG</name>
<reference evidence="6 7" key="1">
    <citation type="submission" date="2023-09" db="EMBL/GenBank/DDBJ databases">
        <title>Pangenome analysis of Batrachochytrium dendrobatidis and related Chytrids.</title>
        <authorList>
            <person name="Yacoub M.N."/>
            <person name="Stajich J.E."/>
            <person name="James T.Y."/>
        </authorList>
    </citation>
    <scope>NUCLEOTIDE SEQUENCE [LARGE SCALE GENOMIC DNA]</scope>
    <source>
        <strain evidence="6 7">JEL0888</strain>
    </source>
</reference>
<evidence type="ECO:0000313" key="7">
    <source>
        <dbReference type="Proteomes" id="UP001527925"/>
    </source>
</evidence>
<evidence type="ECO:0000256" key="3">
    <source>
        <dbReference type="ARBA" id="ARBA00022737"/>
    </source>
</evidence>
<dbReference type="Pfam" id="PF23598">
    <property type="entry name" value="LRR_14"/>
    <property type="match status" value="1"/>
</dbReference>
<gene>
    <name evidence="6" type="ORF">HK105_200871</name>
</gene>
<dbReference type="PANTHER" id="PTHR48056">
    <property type="entry name" value="LRR RECEPTOR-LIKE SERINE/THREONINE-PROTEIN KINASE-RELATED"/>
    <property type="match status" value="1"/>
</dbReference>
<feature type="region of interest" description="Disordered" evidence="4">
    <location>
        <begin position="578"/>
        <end position="611"/>
    </location>
</feature>
<feature type="compositionally biased region" description="Gly residues" evidence="4">
    <location>
        <begin position="746"/>
        <end position="758"/>
    </location>
</feature>
<dbReference type="Proteomes" id="UP001527925">
    <property type="component" value="Unassembled WGS sequence"/>
</dbReference>
<accession>A0ABR4NI74</accession>
<dbReference type="EMBL" id="JADGIZ020000003">
    <property type="protein sequence ID" value="KAL2919228.1"/>
    <property type="molecule type" value="Genomic_DNA"/>
</dbReference>
<dbReference type="InterPro" id="IPR000719">
    <property type="entry name" value="Prot_kinase_dom"/>
</dbReference>
<protein>
    <recommendedName>
        <fullName evidence="5">Protein kinase domain-containing protein</fullName>
    </recommendedName>
</protein>
<keyword evidence="3" id="KW-0677">Repeat</keyword>
<feature type="region of interest" description="Disordered" evidence="4">
    <location>
        <begin position="1"/>
        <end position="34"/>
    </location>
</feature>
<comment type="caution">
    <text evidence="6">The sequence shown here is derived from an EMBL/GenBank/DDBJ whole genome shotgun (WGS) entry which is preliminary data.</text>
</comment>
<feature type="compositionally biased region" description="Acidic residues" evidence="4">
    <location>
        <begin position="925"/>
        <end position="958"/>
    </location>
</feature>
<feature type="region of interest" description="Disordered" evidence="4">
    <location>
        <begin position="924"/>
        <end position="1089"/>
    </location>
</feature>
<feature type="domain" description="Protein kinase" evidence="5">
    <location>
        <begin position="253"/>
        <end position="538"/>
    </location>
</feature>
<keyword evidence="7" id="KW-1185">Reference proteome</keyword>
<keyword evidence="2" id="KW-0433">Leucine-rich repeat</keyword>
<feature type="compositionally biased region" description="Pro residues" evidence="4">
    <location>
        <begin position="579"/>
        <end position="595"/>
    </location>
</feature>
<comment type="subcellular location">
    <subcellularLocation>
        <location evidence="1">Membrane</location>
        <topology evidence="1">Single-pass membrane protein</topology>
    </subcellularLocation>
</comment>
<dbReference type="PROSITE" id="PS50011">
    <property type="entry name" value="PROTEIN_KINASE_DOM"/>
    <property type="match status" value="1"/>
</dbReference>
<dbReference type="SUPFAM" id="SSF56112">
    <property type="entry name" value="Protein kinase-like (PK-like)"/>
    <property type="match status" value="1"/>
</dbReference>
<feature type="region of interest" description="Disordered" evidence="4">
    <location>
        <begin position="741"/>
        <end position="763"/>
    </location>
</feature>
<organism evidence="6 7">
    <name type="scientific">Polyrhizophydium stewartii</name>
    <dbReference type="NCBI Taxonomy" id="2732419"/>
    <lineage>
        <taxon>Eukaryota</taxon>
        <taxon>Fungi</taxon>
        <taxon>Fungi incertae sedis</taxon>
        <taxon>Chytridiomycota</taxon>
        <taxon>Chytridiomycota incertae sedis</taxon>
        <taxon>Chytridiomycetes</taxon>
        <taxon>Rhizophydiales</taxon>
        <taxon>Rhizophydiales incertae sedis</taxon>
        <taxon>Polyrhizophydium</taxon>
    </lineage>
</organism>
<dbReference type="Gene3D" id="1.10.510.10">
    <property type="entry name" value="Transferase(Phosphotransferase) domain 1"/>
    <property type="match status" value="1"/>
</dbReference>
<feature type="region of interest" description="Disordered" evidence="4">
    <location>
        <begin position="850"/>
        <end position="909"/>
    </location>
</feature>